<dbReference type="EMBL" id="MU155511">
    <property type="protein sequence ID" value="KAF9472654.1"/>
    <property type="molecule type" value="Genomic_DNA"/>
</dbReference>
<gene>
    <name evidence="1" type="ORF">BDN70DRAFT_938013</name>
</gene>
<reference evidence="1" key="1">
    <citation type="submission" date="2020-11" db="EMBL/GenBank/DDBJ databases">
        <authorList>
            <consortium name="DOE Joint Genome Institute"/>
            <person name="Ahrendt S."/>
            <person name="Riley R."/>
            <person name="Andreopoulos W."/>
            <person name="Labutti K."/>
            <person name="Pangilinan J."/>
            <person name="Ruiz-Duenas F.J."/>
            <person name="Barrasa J.M."/>
            <person name="Sanchez-Garcia M."/>
            <person name="Camarero S."/>
            <person name="Miyauchi S."/>
            <person name="Serrano A."/>
            <person name="Linde D."/>
            <person name="Babiker R."/>
            <person name="Drula E."/>
            <person name="Ayuso-Fernandez I."/>
            <person name="Pacheco R."/>
            <person name="Padilla G."/>
            <person name="Ferreira P."/>
            <person name="Barriuso J."/>
            <person name="Kellner H."/>
            <person name="Castanera R."/>
            <person name="Alfaro M."/>
            <person name="Ramirez L."/>
            <person name="Pisabarro A.G."/>
            <person name="Kuo A."/>
            <person name="Tritt A."/>
            <person name="Lipzen A."/>
            <person name="He G."/>
            <person name="Yan M."/>
            <person name="Ng V."/>
            <person name="Cullen D."/>
            <person name="Martin F."/>
            <person name="Rosso M.-N."/>
            <person name="Henrissat B."/>
            <person name="Hibbett D."/>
            <person name="Martinez A.T."/>
            <person name="Grigoriev I.V."/>
        </authorList>
    </citation>
    <scope>NUCLEOTIDE SEQUENCE</scope>
    <source>
        <strain evidence="1">CIRM-BRFM 674</strain>
    </source>
</reference>
<comment type="caution">
    <text evidence="1">The sequence shown here is derived from an EMBL/GenBank/DDBJ whole genome shotgun (WGS) entry which is preliminary data.</text>
</comment>
<evidence type="ECO:0008006" key="3">
    <source>
        <dbReference type="Google" id="ProtNLM"/>
    </source>
</evidence>
<organism evidence="1 2">
    <name type="scientific">Pholiota conissans</name>
    <dbReference type="NCBI Taxonomy" id="109636"/>
    <lineage>
        <taxon>Eukaryota</taxon>
        <taxon>Fungi</taxon>
        <taxon>Dikarya</taxon>
        <taxon>Basidiomycota</taxon>
        <taxon>Agaricomycotina</taxon>
        <taxon>Agaricomycetes</taxon>
        <taxon>Agaricomycetidae</taxon>
        <taxon>Agaricales</taxon>
        <taxon>Agaricineae</taxon>
        <taxon>Strophariaceae</taxon>
        <taxon>Pholiota</taxon>
    </lineage>
</organism>
<dbReference type="OrthoDB" id="2884925at2759"/>
<evidence type="ECO:0000313" key="2">
    <source>
        <dbReference type="Proteomes" id="UP000807469"/>
    </source>
</evidence>
<keyword evidence="2" id="KW-1185">Reference proteome</keyword>
<evidence type="ECO:0000313" key="1">
    <source>
        <dbReference type="EMBL" id="KAF9472654.1"/>
    </source>
</evidence>
<dbReference type="Proteomes" id="UP000807469">
    <property type="component" value="Unassembled WGS sequence"/>
</dbReference>
<dbReference type="AlphaFoldDB" id="A0A9P5YNP8"/>
<accession>A0A9P5YNP8</accession>
<name>A0A9P5YNP8_9AGAR</name>
<protein>
    <recommendedName>
        <fullName evidence="3">F-box domain-containing protein</fullName>
    </recommendedName>
</protein>
<sequence>MASIDTLPNELLSNIQEEAIKSDLESTPQNSLTLSSISRVSKRWRQASLRNGRLWSNSIDLNSNSLLWVEEAFQRAKDIPLVIFSENDFTPDFKSDTWQHAFCNTHHWGTFSLNAPLYNNSILADHLQRPFPVLDSFQLINTNGLSESTSDEDEATSTWWDDQFILPDNLFGGCAPCLQAFVMENVSLLPSFNFSVWGRLTFLQVTQENNEYIIPNWLEILRPMVLLEHLHLQGVFSHADLESMDNAEDVHLEHLSTLLLGGGIDNPVMFNFFAKTVVPSTCQVEIKAYWYDGVQYSPSAFPKLKLGFNHHVKRLLEANDPQLLALRLYNSLESKDFGFDLCLVSAEPDWQRNFRFHQVDPDFEKPLPESRGSHPQMMQNFTTIPHAQSSNNPFSKMLEVLEDVPVSQLVTEEWPHIVLEDVGPLLRFLSKNGNNLVSFTMFHTNPILLNILKAKMCQDGIVLLPHLSLFHFFPENFDGVRRLADFKRWYVTFTRKESVVVDIDYIVGV</sequence>
<proteinExistence type="predicted"/>